<dbReference type="EMBL" id="AFYH01120582">
    <property type="status" value="NOT_ANNOTATED_CDS"/>
    <property type="molecule type" value="Genomic_DNA"/>
</dbReference>
<feature type="chain" id="PRO_5003580309" evidence="10">
    <location>
        <begin position="25"/>
        <end position="432"/>
    </location>
</feature>
<dbReference type="InterPro" id="IPR022248">
    <property type="entry name" value="TNF_rcpt_RELT"/>
</dbReference>
<dbReference type="CTD" id="84957"/>
<keyword evidence="6 9" id="KW-0472">Membrane</keyword>
<dbReference type="SMART" id="SM00208">
    <property type="entry name" value="TNFR"/>
    <property type="match status" value="2"/>
</dbReference>
<feature type="domain" description="TNFR-Cys" evidence="11">
    <location>
        <begin position="68"/>
        <end position="107"/>
    </location>
</feature>
<dbReference type="eggNOG" id="ENOG502QVCC">
    <property type="taxonomic scope" value="Eukaryota"/>
</dbReference>
<evidence type="ECO:0000256" key="2">
    <source>
        <dbReference type="ARBA" id="ARBA00008688"/>
    </source>
</evidence>
<dbReference type="EMBL" id="AFYH01120577">
    <property type="status" value="NOT_ANNOTATED_CDS"/>
    <property type="molecule type" value="Genomic_DNA"/>
</dbReference>
<evidence type="ECO:0000259" key="11">
    <source>
        <dbReference type="SMART" id="SM00208"/>
    </source>
</evidence>
<dbReference type="InParanoid" id="H3AXV4"/>
<reference evidence="12" key="3">
    <citation type="submission" date="2025-09" db="UniProtKB">
        <authorList>
            <consortium name="Ensembl"/>
        </authorList>
    </citation>
    <scope>IDENTIFICATION</scope>
</reference>
<feature type="coiled-coil region" evidence="7">
    <location>
        <begin position="243"/>
        <end position="277"/>
    </location>
</feature>
<dbReference type="PRINTS" id="PR01970">
    <property type="entry name" value="TNFACTORR19L"/>
</dbReference>
<dbReference type="EMBL" id="AFYH01120580">
    <property type="status" value="NOT_ANNOTATED_CDS"/>
    <property type="molecule type" value="Genomic_DNA"/>
</dbReference>
<dbReference type="EMBL" id="AFYH01120579">
    <property type="status" value="NOT_ANNOTATED_CDS"/>
    <property type="molecule type" value="Genomic_DNA"/>
</dbReference>
<sequence length="432" mass="46833">MRRSPLCCSLFCSLMLLAWQGVETLQCGEKQYRNKEGQCAPCIQCPPGQEPKRACRYGRGLITKCRGCSPGSFSDSYEVGSCVPHTRCDRIKRMFVSAGTATTDTRCGDCLPGFYAPVEKSSSVTECLPCVFAPIGTAGCQGFMPSAVRVRRSADAHQMVDGKATSNGTTDEKPEEKTSEFAVLAIVPIFCLTGLLGILLCNFLKKKGYHCMSEKEAEEEAGTAEKGCAYVTEDANEDTIGILVRLITEKKENAAALEELLKEYHNKELAVNNKNAANKLQPLPALPHLCRHQHHLHTIQGLAPRSGTCCSRCSQKKWPEVLLSPTAAAAAAAAATATKGTKPVTKIGRPGEIMTILSVGRFRVARIPEQKPNSAEEKLPPEPSSRDPVDVAPVEQKSLLANGTKVKVSKPAEEKKEEKIFILKLGESNLIL</sequence>
<dbReference type="GeneTree" id="ENSGT00940000160350"/>
<dbReference type="EMBL" id="AFYH01120586">
    <property type="status" value="NOT_ANNOTATED_CDS"/>
    <property type="molecule type" value="Genomic_DNA"/>
</dbReference>
<feature type="compositionally biased region" description="Basic and acidic residues" evidence="8">
    <location>
        <begin position="367"/>
        <end position="389"/>
    </location>
</feature>
<feature type="signal peptide" evidence="10">
    <location>
        <begin position="1"/>
        <end position="24"/>
    </location>
</feature>
<dbReference type="Pfam" id="PF00020">
    <property type="entry name" value="TNFR_c6"/>
    <property type="match status" value="1"/>
</dbReference>
<keyword evidence="5 9" id="KW-1133">Transmembrane helix</keyword>
<dbReference type="GeneID" id="102365760"/>
<gene>
    <name evidence="12" type="primary">RELT</name>
</gene>
<keyword evidence="7" id="KW-0175">Coiled coil</keyword>
<reference evidence="12" key="2">
    <citation type="submission" date="2025-08" db="UniProtKB">
        <authorList>
            <consortium name="Ensembl"/>
        </authorList>
    </citation>
    <scope>IDENTIFICATION</scope>
</reference>
<dbReference type="GO" id="GO:0005886">
    <property type="term" value="C:plasma membrane"/>
    <property type="evidence" value="ECO:0007669"/>
    <property type="project" value="UniProtKB-SubCell"/>
</dbReference>
<dbReference type="GO" id="GO:0006915">
    <property type="term" value="P:apoptotic process"/>
    <property type="evidence" value="ECO:0007669"/>
    <property type="project" value="TreeGrafter"/>
</dbReference>
<dbReference type="PANTHER" id="PTHR47397:SF1">
    <property type="entry name" value="TUMOR NECROSIS FACTOR RECEPTOR SUPERFAMILY MEMBER 19L"/>
    <property type="match status" value="1"/>
</dbReference>
<comment type="similarity">
    <text evidence="2">Belongs to the RELT family.</text>
</comment>
<keyword evidence="3" id="KW-1003">Cell membrane</keyword>
<dbReference type="Gene3D" id="2.10.50.10">
    <property type="entry name" value="Tumor Necrosis Factor Receptor, subunit A, domain 2"/>
    <property type="match status" value="2"/>
</dbReference>
<dbReference type="InterPro" id="IPR034048">
    <property type="entry name" value="TNFRSF19L_N"/>
</dbReference>
<dbReference type="RefSeq" id="XP_006001448.1">
    <property type="nucleotide sequence ID" value="XM_006001386.3"/>
</dbReference>
<protein>
    <submittedName>
        <fullName evidence="12">RELT TNF receptor</fullName>
    </submittedName>
</protein>
<dbReference type="Pfam" id="PF12606">
    <property type="entry name" value="RELT"/>
    <property type="match status" value="1"/>
</dbReference>
<dbReference type="InterPro" id="IPR022333">
    <property type="entry name" value="TNFR_19-like"/>
</dbReference>
<dbReference type="PANTHER" id="PTHR47397">
    <property type="entry name" value="TUMOR NECROSIS FACTOR RECEPTOR SUPERFAMILY MEMBER 19L"/>
    <property type="match status" value="1"/>
</dbReference>
<keyword evidence="10" id="KW-0732">Signal</keyword>
<dbReference type="InterPro" id="IPR001368">
    <property type="entry name" value="TNFR/NGFR_Cys_rich_reg"/>
</dbReference>
<proteinExistence type="inferred from homology"/>
<dbReference type="KEGG" id="lcm:102365760"/>
<evidence type="ECO:0000256" key="6">
    <source>
        <dbReference type="ARBA" id="ARBA00023136"/>
    </source>
</evidence>
<dbReference type="EMBL" id="AFYH01120578">
    <property type="status" value="NOT_ANNOTATED_CDS"/>
    <property type="molecule type" value="Genomic_DNA"/>
</dbReference>
<evidence type="ECO:0000256" key="4">
    <source>
        <dbReference type="ARBA" id="ARBA00022692"/>
    </source>
</evidence>
<dbReference type="OrthoDB" id="9864383at2759"/>
<dbReference type="Ensembl" id="ENSLACT00000014575.1">
    <property type="protein sequence ID" value="ENSLACP00000014475.1"/>
    <property type="gene ID" value="ENSLACG00000012738.1"/>
</dbReference>
<keyword evidence="4 9" id="KW-0812">Transmembrane</keyword>
<evidence type="ECO:0000256" key="3">
    <source>
        <dbReference type="ARBA" id="ARBA00022475"/>
    </source>
</evidence>
<evidence type="ECO:0000256" key="5">
    <source>
        <dbReference type="ARBA" id="ARBA00022989"/>
    </source>
</evidence>
<evidence type="ECO:0000256" key="10">
    <source>
        <dbReference type="SAM" id="SignalP"/>
    </source>
</evidence>
<dbReference type="EMBL" id="AFYH01120585">
    <property type="status" value="NOT_ANNOTATED_CDS"/>
    <property type="molecule type" value="Genomic_DNA"/>
</dbReference>
<evidence type="ECO:0000256" key="7">
    <source>
        <dbReference type="SAM" id="Coils"/>
    </source>
</evidence>
<comment type="subcellular location">
    <subcellularLocation>
        <location evidence="1">Cell membrane</location>
        <topology evidence="1">Single-pass membrane protein</topology>
    </subcellularLocation>
</comment>
<dbReference type="Proteomes" id="UP000008672">
    <property type="component" value="Unassembled WGS sequence"/>
</dbReference>
<evidence type="ECO:0000256" key="9">
    <source>
        <dbReference type="SAM" id="Phobius"/>
    </source>
</evidence>
<evidence type="ECO:0000313" key="12">
    <source>
        <dbReference type="Ensembl" id="ENSLACP00000014475.1"/>
    </source>
</evidence>
<dbReference type="EMBL" id="AFYH01120584">
    <property type="status" value="NOT_ANNOTATED_CDS"/>
    <property type="molecule type" value="Genomic_DNA"/>
</dbReference>
<dbReference type="OMA" id="SRCSQKW"/>
<evidence type="ECO:0000256" key="1">
    <source>
        <dbReference type="ARBA" id="ARBA00004162"/>
    </source>
</evidence>
<feature type="region of interest" description="Disordered" evidence="8">
    <location>
        <begin position="367"/>
        <end position="397"/>
    </location>
</feature>
<dbReference type="EMBL" id="AFYH01120581">
    <property type="status" value="NOT_ANNOTATED_CDS"/>
    <property type="molecule type" value="Genomic_DNA"/>
</dbReference>
<dbReference type="FunCoup" id="H3AXV4">
    <property type="interactions" value="774"/>
</dbReference>
<dbReference type="AlphaFoldDB" id="H3AXV4"/>
<evidence type="ECO:0000313" key="13">
    <source>
        <dbReference type="Proteomes" id="UP000008672"/>
    </source>
</evidence>
<name>H3AXV4_LATCH</name>
<reference evidence="13" key="1">
    <citation type="submission" date="2011-08" db="EMBL/GenBank/DDBJ databases">
        <title>The draft genome of Latimeria chalumnae.</title>
        <authorList>
            <person name="Di Palma F."/>
            <person name="Alfoldi J."/>
            <person name="Johnson J."/>
            <person name="Berlin A."/>
            <person name="Gnerre S."/>
            <person name="Jaffe D."/>
            <person name="MacCallum I."/>
            <person name="Young S."/>
            <person name="Walker B.J."/>
            <person name="Lander E."/>
            <person name="Lindblad-Toh K."/>
        </authorList>
    </citation>
    <scope>NUCLEOTIDE SEQUENCE [LARGE SCALE GENOMIC DNA]</scope>
    <source>
        <strain evidence="13">Wild caught</strain>
    </source>
</reference>
<dbReference type="EMBL" id="AFYH01120583">
    <property type="status" value="NOT_ANNOTATED_CDS"/>
    <property type="molecule type" value="Genomic_DNA"/>
</dbReference>
<dbReference type="CDD" id="cd13419">
    <property type="entry name" value="TNFRSF19L"/>
    <property type="match status" value="1"/>
</dbReference>
<feature type="transmembrane region" description="Helical" evidence="9">
    <location>
        <begin position="181"/>
        <end position="204"/>
    </location>
</feature>
<feature type="domain" description="TNFR-Cys" evidence="11">
    <location>
        <begin position="27"/>
        <end position="65"/>
    </location>
</feature>
<dbReference type="STRING" id="7897.ENSLACP00000014475"/>
<accession>H3AXV4</accession>
<dbReference type="Bgee" id="ENSLACG00000012738">
    <property type="expression patterns" value="Expressed in chordate pharynx and 4 other cell types or tissues"/>
</dbReference>
<organism evidence="12 13">
    <name type="scientific">Latimeria chalumnae</name>
    <name type="common">Coelacanth</name>
    <dbReference type="NCBI Taxonomy" id="7897"/>
    <lineage>
        <taxon>Eukaryota</taxon>
        <taxon>Metazoa</taxon>
        <taxon>Chordata</taxon>
        <taxon>Craniata</taxon>
        <taxon>Vertebrata</taxon>
        <taxon>Euteleostomi</taxon>
        <taxon>Coelacanthiformes</taxon>
        <taxon>Coelacanthidae</taxon>
        <taxon>Latimeria</taxon>
    </lineage>
</organism>
<evidence type="ECO:0000256" key="8">
    <source>
        <dbReference type="SAM" id="MobiDB-lite"/>
    </source>
</evidence>
<keyword evidence="13" id="KW-1185">Reference proteome</keyword>